<dbReference type="EMBL" id="CP132942">
    <property type="protein sequence ID" value="XCB31798.1"/>
    <property type="molecule type" value="Genomic_DNA"/>
</dbReference>
<dbReference type="KEGG" id="tpsc:RBB77_15240"/>
<organism evidence="1">
    <name type="scientific">Tunturiibacter psychrotolerans</name>
    <dbReference type="NCBI Taxonomy" id="3069686"/>
    <lineage>
        <taxon>Bacteria</taxon>
        <taxon>Pseudomonadati</taxon>
        <taxon>Acidobacteriota</taxon>
        <taxon>Terriglobia</taxon>
        <taxon>Terriglobales</taxon>
        <taxon>Acidobacteriaceae</taxon>
        <taxon>Tunturiibacter</taxon>
    </lineage>
</organism>
<dbReference type="AlphaFoldDB" id="A0AAU7ZLP0"/>
<gene>
    <name evidence="1" type="ORF">RBB77_15240</name>
</gene>
<evidence type="ECO:0000313" key="1">
    <source>
        <dbReference type="EMBL" id="XCB31798.1"/>
    </source>
</evidence>
<dbReference type="RefSeq" id="WP_353062640.1">
    <property type="nucleotide sequence ID" value="NZ_CP132942.1"/>
</dbReference>
<accession>A0AAU7ZLP0</accession>
<sequence>MRFFAWTDAQVRIVAAHGSEVFDEFEWYMRAMKVERVRGVPSQKD</sequence>
<protein>
    <submittedName>
        <fullName evidence="1">Uncharacterized protein</fullName>
    </submittedName>
</protein>
<reference evidence="1" key="2">
    <citation type="journal article" date="2024" name="Environ. Microbiol.">
        <title>Genome analysis and description of Tunturibacter gen. nov. expands the diversity of Terriglobia in tundra soils.</title>
        <authorList>
            <person name="Messyasz A."/>
            <person name="Mannisto M.K."/>
            <person name="Kerkhof L.J."/>
            <person name="Haggblom M.M."/>
        </authorList>
    </citation>
    <scope>NUCLEOTIDE SEQUENCE</scope>
    <source>
        <strain evidence="1">X5P6</strain>
    </source>
</reference>
<proteinExistence type="predicted"/>
<name>A0AAU7ZLP0_9BACT</name>
<reference evidence="1" key="1">
    <citation type="submission" date="2023-08" db="EMBL/GenBank/DDBJ databases">
        <authorList>
            <person name="Messyasz A."/>
            <person name="Mannisto M.K."/>
            <person name="Kerkhof L.J."/>
            <person name="Haggblom M."/>
        </authorList>
    </citation>
    <scope>NUCLEOTIDE SEQUENCE</scope>
    <source>
        <strain evidence="1">X5P6</strain>
    </source>
</reference>